<gene>
    <name evidence="1" type="ORF">I4F81_002743</name>
</gene>
<proteinExistence type="predicted"/>
<organism evidence="1 2">
    <name type="scientific">Pyropia yezoensis</name>
    <name type="common">Susabi-nori</name>
    <name type="synonym">Porphyra yezoensis</name>
    <dbReference type="NCBI Taxonomy" id="2788"/>
    <lineage>
        <taxon>Eukaryota</taxon>
        <taxon>Rhodophyta</taxon>
        <taxon>Bangiophyceae</taxon>
        <taxon>Bangiales</taxon>
        <taxon>Bangiaceae</taxon>
        <taxon>Pyropia</taxon>
    </lineage>
</organism>
<keyword evidence="2" id="KW-1185">Reference proteome</keyword>
<reference evidence="1" key="1">
    <citation type="submission" date="2019-11" db="EMBL/GenBank/DDBJ databases">
        <title>Nori genome reveals adaptations in red seaweeds to the harsh intertidal environment.</title>
        <authorList>
            <person name="Wang D."/>
            <person name="Mao Y."/>
        </authorList>
    </citation>
    <scope>NUCLEOTIDE SEQUENCE</scope>
    <source>
        <tissue evidence="1">Gametophyte</tissue>
    </source>
</reference>
<comment type="caution">
    <text evidence="1">The sequence shown here is derived from an EMBL/GenBank/DDBJ whole genome shotgun (WGS) entry which is preliminary data.</text>
</comment>
<dbReference type="EMBL" id="CM020618">
    <property type="protein sequence ID" value="KAK1860154.1"/>
    <property type="molecule type" value="Genomic_DNA"/>
</dbReference>
<protein>
    <submittedName>
        <fullName evidence="1">Uncharacterized protein</fullName>
    </submittedName>
</protein>
<evidence type="ECO:0000313" key="1">
    <source>
        <dbReference type="EMBL" id="KAK1860154.1"/>
    </source>
</evidence>
<sequence length="186" mass="19434">MGDSSRASPQNFPVDYMGMAIEEALRGVASGDGGPFGALVLHPPTGKVVALSHNCVLKSNDPTAHAEVVAIRAATASRGTWDLSDCVLYASCRPCPMCYGAAAWAKLPRVEYAARAEDAASVGFDDKAMWDAVGREGGGGVAAVAARRVGPSAPIAMVVEHAAHERKMEPFLAFLKAKDEGKSSLY</sequence>
<name>A0ACC3BR70_PYRYE</name>
<dbReference type="Proteomes" id="UP000798662">
    <property type="component" value="Chromosome 1"/>
</dbReference>
<evidence type="ECO:0000313" key="2">
    <source>
        <dbReference type="Proteomes" id="UP000798662"/>
    </source>
</evidence>
<accession>A0ACC3BR70</accession>